<gene>
    <name evidence="2" type="ORF">LCGC14_0343360</name>
</gene>
<protein>
    <recommendedName>
        <fullName evidence="1">Band 7 domain-containing protein</fullName>
    </recommendedName>
</protein>
<accession>A0A0F9WKW4</accession>
<dbReference type="AlphaFoldDB" id="A0A0F9WKW4"/>
<evidence type="ECO:0000259" key="1">
    <source>
        <dbReference type="Pfam" id="PF01145"/>
    </source>
</evidence>
<dbReference type="EMBL" id="LAZR01000252">
    <property type="protein sequence ID" value="KKN79148.1"/>
    <property type="molecule type" value="Genomic_DNA"/>
</dbReference>
<proteinExistence type="predicted"/>
<evidence type="ECO:0000313" key="2">
    <source>
        <dbReference type="EMBL" id="KKN79148.1"/>
    </source>
</evidence>
<comment type="caution">
    <text evidence="2">The sequence shown here is derived from an EMBL/GenBank/DDBJ whole genome shotgun (WGS) entry which is preliminary data.</text>
</comment>
<reference evidence="2" key="1">
    <citation type="journal article" date="2015" name="Nature">
        <title>Complex archaea that bridge the gap between prokaryotes and eukaryotes.</title>
        <authorList>
            <person name="Spang A."/>
            <person name="Saw J.H."/>
            <person name="Jorgensen S.L."/>
            <person name="Zaremba-Niedzwiedzka K."/>
            <person name="Martijn J."/>
            <person name="Lind A.E."/>
            <person name="van Eijk R."/>
            <person name="Schleper C."/>
            <person name="Guy L."/>
            <person name="Ettema T.J."/>
        </authorList>
    </citation>
    <scope>NUCLEOTIDE SEQUENCE</scope>
</reference>
<sequence length="161" mass="18335">MGFWARMFELVSQLKWAESTHHNEAAVRLRFGRYTATLEPGLHWRVPFVHTIITCVKKENTVYLPTQVINGTAFAAVFRYEVEDAFLALLETEDYNESITSFAMGQLGDRMLIADDVSTVEMMNDISEDVRLEAKGWGLHLIELKLATYTDARAFRLLGDG</sequence>
<dbReference type="InterPro" id="IPR001107">
    <property type="entry name" value="Band_7"/>
</dbReference>
<dbReference type="Pfam" id="PF01145">
    <property type="entry name" value="Band_7"/>
    <property type="match status" value="1"/>
</dbReference>
<organism evidence="2">
    <name type="scientific">marine sediment metagenome</name>
    <dbReference type="NCBI Taxonomy" id="412755"/>
    <lineage>
        <taxon>unclassified sequences</taxon>
        <taxon>metagenomes</taxon>
        <taxon>ecological metagenomes</taxon>
    </lineage>
</organism>
<feature type="domain" description="Band 7" evidence="1">
    <location>
        <begin position="21"/>
        <end position="148"/>
    </location>
</feature>
<name>A0A0F9WKW4_9ZZZZ</name>